<evidence type="ECO:0000256" key="1">
    <source>
        <dbReference type="SAM" id="SignalP"/>
    </source>
</evidence>
<keyword evidence="1" id="KW-0732">Signal</keyword>
<dbReference type="GO" id="GO:0004190">
    <property type="term" value="F:aspartic-type endopeptidase activity"/>
    <property type="evidence" value="ECO:0007669"/>
    <property type="project" value="InterPro"/>
</dbReference>
<evidence type="ECO:0000259" key="2">
    <source>
        <dbReference type="Pfam" id="PF13511"/>
    </source>
</evidence>
<dbReference type="RefSeq" id="WP_237247596.1">
    <property type="nucleotide sequence ID" value="NZ_AP023423.1"/>
</dbReference>
<dbReference type="Pfam" id="PF13511">
    <property type="entry name" value="DUF4124"/>
    <property type="match status" value="1"/>
</dbReference>
<feature type="chain" id="PRO_5042895464" description="DUF4124 domain-containing protein" evidence="1">
    <location>
        <begin position="23"/>
        <end position="189"/>
    </location>
</feature>
<dbReference type="Gene3D" id="2.40.70.10">
    <property type="entry name" value="Acid Proteases"/>
    <property type="match status" value="1"/>
</dbReference>
<dbReference type="Pfam" id="PF13975">
    <property type="entry name" value="gag-asp_proteas"/>
    <property type="match status" value="1"/>
</dbReference>
<dbReference type="GO" id="GO:0006508">
    <property type="term" value="P:proteolysis"/>
    <property type="evidence" value="ECO:0007669"/>
    <property type="project" value="InterPro"/>
</dbReference>
<sequence>MKRTIWLLSLAGLIAASLQANAGTIYKCKNASGEMLYQEKPCEKEVQAVSSWASASTSPVETDADSPAAEGKPLVIGQGRGGHYFIDGAVNDSYLNFVVDTGATLVALPLSVATSAGLTCQGRGMMKTGNGDALVCTTTIQKLRFGHFTLRYVQAVVMPNLSQPLLGMNVLKQFRVEQDNGEMRLSKKF</sequence>
<feature type="domain" description="DUF4124" evidence="2">
    <location>
        <begin position="14"/>
        <end position="59"/>
    </location>
</feature>
<proteinExistence type="predicted"/>
<dbReference type="SUPFAM" id="SSF50630">
    <property type="entry name" value="Acid proteases"/>
    <property type="match status" value="1"/>
</dbReference>
<dbReference type="PROSITE" id="PS00141">
    <property type="entry name" value="ASP_PROTEASE"/>
    <property type="match status" value="1"/>
</dbReference>
<dbReference type="InterPro" id="IPR011969">
    <property type="entry name" value="Clan_AA_Asp_peptidase_C"/>
</dbReference>
<evidence type="ECO:0000313" key="3">
    <source>
        <dbReference type="EMBL" id="BCK86416.1"/>
    </source>
</evidence>
<dbReference type="EMBL" id="AP023423">
    <property type="protein sequence ID" value="BCK86416.1"/>
    <property type="molecule type" value="Genomic_DNA"/>
</dbReference>
<keyword evidence="4" id="KW-1185">Reference proteome</keyword>
<feature type="signal peptide" evidence="1">
    <location>
        <begin position="1"/>
        <end position="22"/>
    </location>
</feature>
<dbReference type="AlphaFoldDB" id="A0AAN1X7Y8"/>
<reference evidence="3 4" key="1">
    <citation type="journal article" date="2022" name="Int. J. Syst. Evol. Microbiol.">
        <title>&lt;i&gt;Sideroxyarcus emersonii&lt;/i&gt; gen. nov. sp. nov., a neutrophilic, microaerobic iron- and thiosulfate-oxidizing bacterium isolated from iron-rich wetland sediment.</title>
        <authorList>
            <person name="Kato S."/>
            <person name="Itoh T."/>
            <person name="Iino T."/>
            <person name="Ohkuma M."/>
        </authorList>
    </citation>
    <scope>NUCLEOTIDE SEQUENCE [LARGE SCALE GENOMIC DNA]</scope>
    <source>
        <strain evidence="3 4">MIZ01</strain>
    </source>
</reference>
<dbReference type="InterPro" id="IPR025392">
    <property type="entry name" value="DUF4124"/>
</dbReference>
<dbReference type="NCBIfam" id="TIGR02281">
    <property type="entry name" value="clan_AA_DTGA"/>
    <property type="match status" value="1"/>
</dbReference>
<gene>
    <name evidence="3" type="ORF">MIZ01_0172</name>
</gene>
<accession>A0AAN1X7Y8</accession>
<dbReference type="InterPro" id="IPR021109">
    <property type="entry name" value="Peptidase_aspartic_dom_sf"/>
</dbReference>
<evidence type="ECO:0000313" key="4">
    <source>
        <dbReference type="Proteomes" id="UP001320326"/>
    </source>
</evidence>
<dbReference type="InterPro" id="IPR034122">
    <property type="entry name" value="Retropepsin-like_bacterial"/>
</dbReference>
<protein>
    <recommendedName>
        <fullName evidence="2">DUF4124 domain-containing protein</fullName>
    </recommendedName>
</protein>
<dbReference type="KEGG" id="seme:MIZ01_0172"/>
<dbReference type="InterPro" id="IPR001969">
    <property type="entry name" value="Aspartic_peptidase_AS"/>
</dbReference>
<name>A0AAN1X7Y8_9PROT</name>
<dbReference type="CDD" id="cd05483">
    <property type="entry name" value="retropepsin_like_bacteria"/>
    <property type="match status" value="1"/>
</dbReference>
<organism evidence="3 4">
    <name type="scientific">Sideroxyarcus emersonii</name>
    <dbReference type="NCBI Taxonomy" id="2764705"/>
    <lineage>
        <taxon>Bacteria</taxon>
        <taxon>Pseudomonadati</taxon>
        <taxon>Pseudomonadota</taxon>
        <taxon>Betaproteobacteria</taxon>
        <taxon>Nitrosomonadales</taxon>
        <taxon>Gallionellaceae</taxon>
        <taxon>Sideroxyarcus</taxon>
    </lineage>
</organism>
<dbReference type="Proteomes" id="UP001320326">
    <property type="component" value="Chromosome"/>
</dbReference>